<comment type="caution">
    <text evidence="2">The sequence shown here is derived from an EMBL/GenBank/DDBJ whole genome shotgun (WGS) entry which is preliminary data.</text>
</comment>
<keyword evidence="1" id="KW-1133">Transmembrane helix</keyword>
<reference evidence="2" key="1">
    <citation type="journal article" date="2020" name="Nat. Commun.">
        <title>Large-scale genome sequencing of mycorrhizal fungi provides insights into the early evolution of symbiotic traits.</title>
        <authorList>
            <person name="Miyauchi S."/>
            <person name="Kiss E."/>
            <person name="Kuo A."/>
            <person name="Drula E."/>
            <person name="Kohler A."/>
            <person name="Sanchez-Garcia M."/>
            <person name="Morin E."/>
            <person name="Andreopoulos B."/>
            <person name="Barry K.W."/>
            <person name="Bonito G."/>
            <person name="Buee M."/>
            <person name="Carver A."/>
            <person name="Chen C."/>
            <person name="Cichocki N."/>
            <person name="Clum A."/>
            <person name="Culley D."/>
            <person name="Crous P.W."/>
            <person name="Fauchery L."/>
            <person name="Girlanda M."/>
            <person name="Hayes R.D."/>
            <person name="Keri Z."/>
            <person name="LaButti K."/>
            <person name="Lipzen A."/>
            <person name="Lombard V."/>
            <person name="Magnuson J."/>
            <person name="Maillard F."/>
            <person name="Murat C."/>
            <person name="Nolan M."/>
            <person name="Ohm R.A."/>
            <person name="Pangilinan J."/>
            <person name="Pereira M.F."/>
            <person name="Perotto S."/>
            <person name="Peter M."/>
            <person name="Pfister S."/>
            <person name="Riley R."/>
            <person name="Sitrit Y."/>
            <person name="Stielow J.B."/>
            <person name="Szollosi G."/>
            <person name="Zifcakova L."/>
            <person name="Stursova M."/>
            <person name="Spatafora J.W."/>
            <person name="Tedersoo L."/>
            <person name="Vaario L.M."/>
            <person name="Yamada A."/>
            <person name="Yan M."/>
            <person name="Wang P."/>
            <person name="Xu J."/>
            <person name="Bruns T."/>
            <person name="Baldrian P."/>
            <person name="Vilgalys R."/>
            <person name="Dunand C."/>
            <person name="Henrissat B."/>
            <person name="Grigoriev I.V."/>
            <person name="Hibbett D."/>
            <person name="Nagy L.G."/>
            <person name="Martin F.M."/>
        </authorList>
    </citation>
    <scope>NUCLEOTIDE SEQUENCE</scope>
    <source>
        <strain evidence="2">UP504</strain>
    </source>
</reference>
<keyword evidence="3" id="KW-1185">Reference proteome</keyword>
<evidence type="ECO:0000313" key="2">
    <source>
        <dbReference type="EMBL" id="KAF9508882.1"/>
    </source>
</evidence>
<evidence type="ECO:0000313" key="3">
    <source>
        <dbReference type="Proteomes" id="UP000886523"/>
    </source>
</evidence>
<name>A0A9P6DPE0_9AGAM</name>
<gene>
    <name evidence="2" type="ORF">BS47DRAFT_1365645</name>
</gene>
<dbReference type="Proteomes" id="UP000886523">
    <property type="component" value="Unassembled WGS sequence"/>
</dbReference>
<accession>A0A9P6DPE0</accession>
<feature type="transmembrane region" description="Helical" evidence="1">
    <location>
        <begin position="113"/>
        <end position="133"/>
    </location>
</feature>
<protein>
    <submittedName>
        <fullName evidence="2">Uncharacterized protein</fullName>
    </submittedName>
</protein>
<keyword evidence="1" id="KW-0812">Transmembrane</keyword>
<dbReference type="EMBL" id="MU129048">
    <property type="protein sequence ID" value="KAF9508882.1"/>
    <property type="molecule type" value="Genomic_DNA"/>
</dbReference>
<organism evidence="2 3">
    <name type="scientific">Hydnum rufescens UP504</name>
    <dbReference type="NCBI Taxonomy" id="1448309"/>
    <lineage>
        <taxon>Eukaryota</taxon>
        <taxon>Fungi</taxon>
        <taxon>Dikarya</taxon>
        <taxon>Basidiomycota</taxon>
        <taxon>Agaricomycotina</taxon>
        <taxon>Agaricomycetes</taxon>
        <taxon>Cantharellales</taxon>
        <taxon>Hydnaceae</taxon>
        <taxon>Hydnum</taxon>
    </lineage>
</organism>
<sequence length="232" mass="25391">MEGVGGWSSLKMQMKWAEVPTSSRVEVNKHCLTVPRKLGLIGSPNCGLISTVLLVVSREASSTPAVAAVKAGAHVHSWHSVMHIMVWHSFILGFSIRGGVALQLVLVKQEQRFLLILITSHVRGAAGVMVHYIGHLATSGFSMVWTMPPKQFTPCMVICADNDQFGSFQGGIRAPDLLPQVFPQCMYLPVAILILQLGHGGRKYFKWGCEVCDNILEDVEAELAVFKAHWSG</sequence>
<feature type="transmembrane region" description="Helical" evidence="1">
    <location>
        <begin position="84"/>
        <end position="106"/>
    </location>
</feature>
<proteinExistence type="predicted"/>
<keyword evidence="1" id="KW-0472">Membrane</keyword>
<dbReference type="AlphaFoldDB" id="A0A9P6DPE0"/>
<evidence type="ECO:0000256" key="1">
    <source>
        <dbReference type="SAM" id="Phobius"/>
    </source>
</evidence>